<reference evidence="4" key="1">
    <citation type="submission" date="2016-10" db="EMBL/GenBank/DDBJ databases">
        <authorList>
            <person name="Varghese N."/>
            <person name="Submissions S."/>
        </authorList>
    </citation>
    <scope>NUCLEOTIDE SEQUENCE [LARGE SCALE GENOMIC DNA]</scope>
    <source>
        <strain evidence="4">CGMCC 4.3506</strain>
    </source>
</reference>
<protein>
    <submittedName>
        <fullName evidence="3">Cell wall assembly regulator SMI1</fullName>
    </submittedName>
</protein>
<dbReference type="OrthoDB" id="3287229at2"/>
<dbReference type="RefSeq" id="WP_090052433.1">
    <property type="nucleotide sequence ID" value="NZ_FNCC01000010.1"/>
</dbReference>
<dbReference type="Gene3D" id="3.40.1580.10">
    <property type="entry name" value="SMI1/KNR4-like"/>
    <property type="match status" value="1"/>
</dbReference>
<feature type="domain" description="Knr4/Smi1-like" evidence="2">
    <location>
        <begin position="30"/>
        <end position="178"/>
    </location>
</feature>
<dbReference type="SUPFAM" id="SSF160631">
    <property type="entry name" value="SMI1/KNR4-like"/>
    <property type="match status" value="1"/>
</dbReference>
<dbReference type="InterPro" id="IPR018958">
    <property type="entry name" value="Knr4/Smi1-like_dom"/>
</dbReference>
<dbReference type="SMART" id="SM00860">
    <property type="entry name" value="SMI1_KNR4"/>
    <property type="match status" value="1"/>
</dbReference>
<keyword evidence="4" id="KW-1185">Reference proteome</keyword>
<proteinExistence type="predicted"/>
<evidence type="ECO:0000259" key="2">
    <source>
        <dbReference type="SMART" id="SM00860"/>
    </source>
</evidence>
<sequence>MSRTENQSWTDIESWVSENSPALHAAFLPPPSTSDVTAAEEAIGYALPAGLAAWWRRFGGIGDTGLLWGLVPGYWQPQGLRQALADRAMVMEVRNDLFSASPEEQRDQQEAALRDPAGTPHTEQWLPAWVPVATNLGGSHLFADLRDGPRHGCVMAWDNVEGADTDPVYPDVTAMLDHAARALHGGTDLRPVLDGGHLHWA</sequence>
<feature type="region of interest" description="Disordered" evidence="1">
    <location>
        <begin position="99"/>
        <end position="120"/>
    </location>
</feature>
<evidence type="ECO:0000256" key="1">
    <source>
        <dbReference type="SAM" id="MobiDB-lite"/>
    </source>
</evidence>
<evidence type="ECO:0000313" key="4">
    <source>
        <dbReference type="Proteomes" id="UP000199623"/>
    </source>
</evidence>
<dbReference type="Proteomes" id="UP000199623">
    <property type="component" value="Unassembled WGS sequence"/>
</dbReference>
<evidence type="ECO:0000313" key="3">
    <source>
        <dbReference type="EMBL" id="SDG66763.1"/>
    </source>
</evidence>
<dbReference type="EMBL" id="FNCC01000010">
    <property type="protein sequence ID" value="SDG66763.1"/>
    <property type="molecule type" value="Genomic_DNA"/>
</dbReference>
<name>A0A1G7W4B6_9PSEU</name>
<dbReference type="STRING" id="200378.SAMN05216553_110147"/>
<gene>
    <name evidence="3" type="ORF">SAMN05216553_110147</name>
</gene>
<dbReference type="Pfam" id="PF09346">
    <property type="entry name" value="SMI1_KNR4"/>
    <property type="match status" value="1"/>
</dbReference>
<accession>A0A1G7W4B6</accession>
<feature type="compositionally biased region" description="Basic and acidic residues" evidence="1">
    <location>
        <begin position="103"/>
        <end position="113"/>
    </location>
</feature>
<dbReference type="AlphaFoldDB" id="A0A1G7W4B6"/>
<dbReference type="InterPro" id="IPR037883">
    <property type="entry name" value="Knr4/Smi1-like_sf"/>
</dbReference>
<organism evidence="3 4">
    <name type="scientific">Lentzea fradiae</name>
    <dbReference type="NCBI Taxonomy" id="200378"/>
    <lineage>
        <taxon>Bacteria</taxon>
        <taxon>Bacillati</taxon>
        <taxon>Actinomycetota</taxon>
        <taxon>Actinomycetes</taxon>
        <taxon>Pseudonocardiales</taxon>
        <taxon>Pseudonocardiaceae</taxon>
        <taxon>Lentzea</taxon>
    </lineage>
</organism>